<keyword evidence="3" id="KW-0067">ATP-binding</keyword>
<dbReference type="InterPro" id="IPR000641">
    <property type="entry name" value="CbxX/CfxQ"/>
</dbReference>
<dbReference type="CDD" id="cd00009">
    <property type="entry name" value="AAA"/>
    <property type="match status" value="1"/>
</dbReference>
<dbReference type="KEGG" id="ahal:FTX54_008950"/>
<evidence type="ECO:0000313" key="5">
    <source>
        <dbReference type="EMBL" id="WWD78565.1"/>
    </source>
</evidence>
<dbReference type="Gene3D" id="1.10.8.60">
    <property type="match status" value="1"/>
</dbReference>
<evidence type="ECO:0000256" key="3">
    <source>
        <dbReference type="ARBA" id="ARBA00022840"/>
    </source>
</evidence>
<comment type="similarity">
    <text evidence="1">Belongs to the CbxX/CfxQ family.</text>
</comment>
<evidence type="ECO:0000313" key="6">
    <source>
        <dbReference type="Proteomes" id="UP000321816"/>
    </source>
</evidence>
<dbReference type="InterPro" id="IPR003959">
    <property type="entry name" value="ATPase_AAA_core"/>
</dbReference>
<evidence type="ECO:0000259" key="4">
    <source>
        <dbReference type="SMART" id="SM00382"/>
    </source>
</evidence>
<dbReference type="FunFam" id="3.40.50.300:FF:000216">
    <property type="entry name" value="Type VII secretion ATPase EccA"/>
    <property type="match status" value="2"/>
</dbReference>
<dbReference type="Proteomes" id="UP000321816">
    <property type="component" value="Chromosome"/>
</dbReference>
<dbReference type="InterPro" id="IPR050773">
    <property type="entry name" value="CbxX/CfxQ_RuBisCO_ESX"/>
</dbReference>
<reference evidence="5 6" key="1">
    <citation type="submission" date="2024-01" db="EMBL/GenBank/DDBJ databases">
        <title>Complete Genome Sequence of Alkalicoccus halolimnae BZ-SZ-XJ29T, a Moderately Halophilic Bacterium Isolated from a Salt Lake.</title>
        <authorList>
            <person name="Zhao B."/>
        </authorList>
    </citation>
    <scope>NUCLEOTIDE SEQUENCE [LARGE SCALE GENOMIC DNA]</scope>
    <source>
        <strain evidence="5 6">BZ-SZ-XJ29</strain>
    </source>
</reference>
<proteinExistence type="inferred from homology"/>
<organism evidence="5 6">
    <name type="scientific">Alkalicoccus halolimnae</name>
    <dbReference type="NCBI Taxonomy" id="1667239"/>
    <lineage>
        <taxon>Bacteria</taxon>
        <taxon>Bacillati</taxon>
        <taxon>Bacillota</taxon>
        <taxon>Bacilli</taxon>
        <taxon>Bacillales</taxon>
        <taxon>Bacillaceae</taxon>
        <taxon>Alkalicoccus</taxon>
    </lineage>
</organism>
<accession>A0A5C7FAX3</accession>
<dbReference type="PANTHER" id="PTHR43392:SF2">
    <property type="entry name" value="AAA-TYPE ATPASE FAMILY PROTEIN _ ANKYRIN REPEAT FAMILY PROTEIN"/>
    <property type="match status" value="1"/>
</dbReference>
<dbReference type="AlphaFoldDB" id="A0A5C7FAX3"/>
<protein>
    <submittedName>
        <fullName evidence="5">AAA family ATPase</fullName>
    </submittedName>
</protein>
<dbReference type="PANTHER" id="PTHR43392">
    <property type="entry name" value="AAA-TYPE ATPASE FAMILY PROTEIN / ANKYRIN REPEAT FAMILY PROTEIN"/>
    <property type="match status" value="1"/>
</dbReference>
<dbReference type="InterPro" id="IPR027417">
    <property type="entry name" value="P-loop_NTPase"/>
</dbReference>
<feature type="domain" description="AAA+ ATPase" evidence="4">
    <location>
        <begin position="543"/>
        <end position="680"/>
    </location>
</feature>
<keyword evidence="2" id="KW-0547">Nucleotide-binding</keyword>
<dbReference type="OrthoDB" id="9806903at2"/>
<dbReference type="Pfam" id="PF17866">
    <property type="entry name" value="AAA_lid_6"/>
    <property type="match status" value="2"/>
</dbReference>
<dbReference type="InterPro" id="IPR041627">
    <property type="entry name" value="AAA_lid_6"/>
</dbReference>
<dbReference type="PRINTS" id="PR00819">
    <property type="entry name" value="CBXCFQXSUPER"/>
</dbReference>
<dbReference type="EMBL" id="CP144914">
    <property type="protein sequence ID" value="WWD78565.1"/>
    <property type="molecule type" value="Genomic_DNA"/>
</dbReference>
<feature type="domain" description="AAA+ ATPase" evidence="4">
    <location>
        <begin position="268"/>
        <end position="410"/>
    </location>
</feature>
<name>A0A5C7FAX3_9BACI</name>
<dbReference type="Pfam" id="PF00004">
    <property type="entry name" value="AAA"/>
    <property type="match status" value="2"/>
</dbReference>
<dbReference type="GO" id="GO:0016887">
    <property type="term" value="F:ATP hydrolysis activity"/>
    <property type="evidence" value="ECO:0007669"/>
    <property type="project" value="InterPro"/>
</dbReference>
<dbReference type="RefSeq" id="WP_147802261.1">
    <property type="nucleotide sequence ID" value="NZ_CP144914.1"/>
</dbReference>
<dbReference type="InterPro" id="IPR003593">
    <property type="entry name" value="AAA+_ATPase"/>
</dbReference>
<sequence length="771" mass="86896">MEQNLSYQSWNEQLKEIKENSFSELDEASIMRAIQQMDSEETSNEWKAAAAAARYERKHKRDERINELLKEILKSGELSNYTCTVIIHIAEKEMDITWFEFGFPKIRETDHSQGKKKKLAVLEDMLTKAVSQADYFLEMKEVVDKACQSPLDMDTQERVSYWVRLLPELKEVLLEAKADASAYKETITGIYASKEKKKNLDQAVQKVEELTEQWEYASAEENAESEALQKLSRMTGLTEVKKKVEQYYYYLQYEKERGRAGLQVGSGQSLNMIITGNPGTGKTSIARLIAELYFQMGVLPENNFVEADRSRLVGAYVGQTEEKTKQVIEEASGGVLFIDEAYALKREGSQGSDYGQAAVDTIVSAMTSGEHAGKFAVIMAGYPDEMRHFLWSNPGLRSRFPTSNYIELPDYTMDELLSIGEKAALDMDFTLSKGAVTEMRKRLEKEQVDESFGNARAVHQILNEAVFKQGAAAAFNNSITQHKMTVLEKEAFETEDSTHANEPLEELEKLIGLRSVKEEVKQLSSFVQIQKQRENHGLPSVPIQLHAVFTGPPGTGKTTVAAIYSRILKQLGLLKRGHLITAGRSDLVAGYTGQTALKTKQIIRRALGGVLFVDEAYSLLQGTQDFGKEAVDTLVEEMTKHNENLVVILAGYEAPVKKLLESNPGIASRFKKQIHFPPYSPEELLAILELYIEEYGYAMEEETRNMLYKTLEVTEINGNGRAMKDMVEAAIQVQAYHLVHGADKRENLKLLKKEDFALLMEGEDDYGNRGN</sequence>
<dbReference type="SMART" id="SM00382">
    <property type="entry name" value="AAA"/>
    <property type="match status" value="2"/>
</dbReference>
<evidence type="ECO:0000256" key="1">
    <source>
        <dbReference type="ARBA" id="ARBA00010378"/>
    </source>
</evidence>
<evidence type="ECO:0000256" key="2">
    <source>
        <dbReference type="ARBA" id="ARBA00022741"/>
    </source>
</evidence>
<dbReference type="Gene3D" id="3.40.50.300">
    <property type="entry name" value="P-loop containing nucleotide triphosphate hydrolases"/>
    <property type="match status" value="2"/>
</dbReference>
<keyword evidence="6" id="KW-1185">Reference proteome</keyword>
<gene>
    <name evidence="5" type="ORF">FTX54_008950</name>
</gene>
<dbReference type="SUPFAM" id="SSF52540">
    <property type="entry name" value="P-loop containing nucleoside triphosphate hydrolases"/>
    <property type="match status" value="2"/>
</dbReference>
<dbReference type="GO" id="GO:0005524">
    <property type="term" value="F:ATP binding"/>
    <property type="evidence" value="ECO:0007669"/>
    <property type="project" value="UniProtKB-KW"/>
</dbReference>